<comment type="caution">
    <text evidence="1">The sequence shown here is derived from an EMBL/GenBank/DDBJ whole genome shotgun (WGS) entry which is preliminary data.</text>
</comment>
<reference evidence="1 2" key="1">
    <citation type="journal article" date="2022" name="Plant J.">
        <title>Chromosome-level genome of Camellia lanceoleosa provides a valuable resource for understanding genome evolution and self-incompatibility.</title>
        <authorList>
            <person name="Gong W."/>
            <person name="Xiao S."/>
            <person name="Wang L."/>
            <person name="Liao Z."/>
            <person name="Chang Y."/>
            <person name="Mo W."/>
            <person name="Hu G."/>
            <person name="Li W."/>
            <person name="Zhao G."/>
            <person name="Zhu H."/>
            <person name="Hu X."/>
            <person name="Ji K."/>
            <person name="Xiang X."/>
            <person name="Song Q."/>
            <person name="Yuan D."/>
            <person name="Jin S."/>
            <person name="Zhang L."/>
        </authorList>
    </citation>
    <scope>NUCLEOTIDE SEQUENCE [LARGE SCALE GENOMIC DNA]</scope>
    <source>
        <strain evidence="1">SQ_2022a</strain>
    </source>
</reference>
<proteinExistence type="predicted"/>
<dbReference type="Proteomes" id="UP001060215">
    <property type="component" value="Chromosome 10"/>
</dbReference>
<keyword evidence="2" id="KW-1185">Reference proteome</keyword>
<protein>
    <submittedName>
        <fullName evidence="1">Uncharacterized protein</fullName>
    </submittedName>
</protein>
<gene>
    <name evidence="1" type="ORF">LOK49_LG10G01715</name>
</gene>
<dbReference type="EMBL" id="CM045767">
    <property type="protein sequence ID" value="KAI7997495.1"/>
    <property type="molecule type" value="Genomic_DNA"/>
</dbReference>
<evidence type="ECO:0000313" key="2">
    <source>
        <dbReference type="Proteomes" id="UP001060215"/>
    </source>
</evidence>
<sequence length="211" mass="22675">MLYKAKANGPLRIRVLKAVSSWTGKYFLWNQELDLCCLFPHTRQKSKLNSLSLHPKGHALVVYQLQKYSVTLGRKFAHLAANSPSGFSITLGLEMSKLLVIQVPSFPAALAGDISLPSPPPPPQPLMRHLATELLKSMTGLNSKQQMSEAKQTLVNVNLLNSKVDLLDIQANALLSKFNISIPSPAPLRGGTSSPTPPSKDTNGGGNGGGD</sequence>
<evidence type="ECO:0000313" key="1">
    <source>
        <dbReference type="EMBL" id="KAI7997495.1"/>
    </source>
</evidence>
<name>A0ACC0GBE0_9ERIC</name>
<organism evidence="1 2">
    <name type="scientific">Camellia lanceoleosa</name>
    <dbReference type="NCBI Taxonomy" id="1840588"/>
    <lineage>
        <taxon>Eukaryota</taxon>
        <taxon>Viridiplantae</taxon>
        <taxon>Streptophyta</taxon>
        <taxon>Embryophyta</taxon>
        <taxon>Tracheophyta</taxon>
        <taxon>Spermatophyta</taxon>
        <taxon>Magnoliopsida</taxon>
        <taxon>eudicotyledons</taxon>
        <taxon>Gunneridae</taxon>
        <taxon>Pentapetalae</taxon>
        <taxon>asterids</taxon>
        <taxon>Ericales</taxon>
        <taxon>Theaceae</taxon>
        <taxon>Camellia</taxon>
    </lineage>
</organism>
<accession>A0ACC0GBE0</accession>